<evidence type="ECO:0000313" key="5">
    <source>
        <dbReference type="Proteomes" id="UP000253664"/>
    </source>
</evidence>
<keyword evidence="5" id="KW-1185">Reference proteome</keyword>
<dbReference type="GO" id="GO:0004354">
    <property type="term" value="F:glutamate dehydrogenase (NADP+) activity"/>
    <property type="evidence" value="ECO:0007669"/>
    <property type="project" value="TreeGrafter"/>
</dbReference>
<reference evidence="4 5" key="1">
    <citation type="journal article" date="2015" name="BMC Genomics">
        <title>Insights from the genome of Ophiocordyceps polyrhachis-furcata to pathogenicity and host specificity in insect fungi.</title>
        <authorList>
            <person name="Wichadakul D."/>
            <person name="Kobmoo N."/>
            <person name="Ingsriswang S."/>
            <person name="Tangphatsornruang S."/>
            <person name="Chantasingh D."/>
            <person name="Luangsa-ard J.J."/>
            <person name="Eurwilaichitr L."/>
        </authorList>
    </citation>
    <scope>NUCLEOTIDE SEQUENCE [LARGE SCALE GENOMIC DNA]</scope>
    <source>
        <strain evidence="4 5">BCC 54312</strain>
    </source>
</reference>
<dbReference type="Proteomes" id="UP000253664">
    <property type="component" value="Unassembled WGS sequence"/>
</dbReference>
<dbReference type="OrthoDB" id="6718861at2759"/>
<gene>
    <name evidence="4" type="ORF">L249_4851</name>
</gene>
<dbReference type="Pfam" id="PF00208">
    <property type="entry name" value="ELFV_dehydrog"/>
    <property type="match status" value="1"/>
</dbReference>
<comment type="similarity">
    <text evidence="1">Belongs to the Glu/Leu/Phe/Val dehydrogenases family.</text>
</comment>
<comment type="caution">
    <text evidence="4">The sequence shown here is derived from an EMBL/GenBank/DDBJ whole genome shotgun (WGS) entry which is preliminary data.</text>
</comment>
<proteinExistence type="inferred from homology"/>
<dbReference type="InterPro" id="IPR006097">
    <property type="entry name" value="Glu/Leu/Phe/Val/Trp_DH_dimer"/>
</dbReference>
<sequence length="500" mass="55009">MPYPQNQHTISDAVEAWQPMDSGTLKQQQVATEDQPFIESDEPVIETETPQQPDYLAMPQLPEYLAMPQQPEYLVVPQQPNQQPLNVPIDFAQARQQWPIGAAHHTAMQNAQHPSKLTEFQQIIQHQVIESSCSTDLKEGDDGNMRLDTGYCVLYNSAFGLCLGNIRFHPSVNGSMCVSRMKFLAFEQAMKGALSGKSFGGATSGATFDPKGKTDSEKHRFCHAFIHQLYKCTDNCYDIVIGDMGVDGDFILPTLCTHLMMKNRDTDRQALTDTTGMEGVELNIDLEKRRLFPKATAHGLVSYVNHMLSHRRIASTLKDKRVAISGCGKIAINVGLAVLANGGKVISLSDSGGSLVSLREHYFDVETLESIAKNRKDGGALSNIRYRSGFAYFEGARPWRHLQGAVSVVLPCATENEVDQVDAHCLISISDGVLVVAEGSSMACTPEAIEVFEKQRQHGRAWLAPSIASACGGVVFAGVTRRMSLRPETVGRRLSPVEER</sequence>
<dbReference type="InterPro" id="IPR046346">
    <property type="entry name" value="Aminoacid_DH-like_N_sf"/>
</dbReference>
<dbReference type="SUPFAM" id="SSF51735">
    <property type="entry name" value="NAD(P)-binding Rossmann-fold domains"/>
    <property type="match status" value="1"/>
</dbReference>
<evidence type="ECO:0000256" key="1">
    <source>
        <dbReference type="ARBA" id="ARBA00006382"/>
    </source>
</evidence>
<dbReference type="STRING" id="1330021.A0A367L2M7"/>
<feature type="domain" description="Glutamate/phenylalanine/leucine/valine/L-tryptophan dehydrogenase C-terminal" evidence="3">
    <location>
        <begin position="291"/>
        <end position="493"/>
    </location>
</feature>
<accession>A0A367L2M7</accession>
<dbReference type="Gene3D" id="3.40.50.720">
    <property type="entry name" value="NAD(P)-binding Rossmann-like Domain"/>
    <property type="match status" value="1"/>
</dbReference>
<dbReference type="PANTHER" id="PTHR43571">
    <property type="entry name" value="NADP-SPECIFIC GLUTAMATE DEHYDROGENASE 1-RELATED"/>
    <property type="match status" value="1"/>
</dbReference>
<dbReference type="InterPro" id="IPR036291">
    <property type="entry name" value="NAD(P)-bd_dom_sf"/>
</dbReference>
<dbReference type="SMART" id="SM00839">
    <property type="entry name" value="ELFV_dehydrog"/>
    <property type="match status" value="1"/>
</dbReference>
<evidence type="ECO:0000313" key="4">
    <source>
        <dbReference type="EMBL" id="RCI08676.1"/>
    </source>
</evidence>
<dbReference type="Gene3D" id="3.40.50.10860">
    <property type="entry name" value="Leucine Dehydrogenase, chain A, domain 1"/>
    <property type="match status" value="1"/>
</dbReference>
<evidence type="ECO:0000259" key="3">
    <source>
        <dbReference type="SMART" id="SM00839"/>
    </source>
</evidence>
<dbReference type="EMBL" id="LKCN02000018">
    <property type="protein sequence ID" value="RCI08676.1"/>
    <property type="molecule type" value="Genomic_DNA"/>
</dbReference>
<dbReference type="PANTHER" id="PTHR43571:SF1">
    <property type="entry name" value="NADP-SPECIFIC GLUTAMATE DEHYDROGENASE 1-RELATED"/>
    <property type="match status" value="1"/>
</dbReference>
<dbReference type="GO" id="GO:0006537">
    <property type="term" value="P:glutamate biosynthetic process"/>
    <property type="evidence" value="ECO:0007669"/>
    <property type="project" value="TreeGrafter"/>
</dbReference>
<dbReference type="SUPFAM" id="SSF53223">
    <property type="entry name" value="Aminoacid dehydrogenase-like, N-terminal domain"/>
    <property type="match status" value="1"/>
</dbReference>
<name>A0A367L2M7_9HYPO</name>
<dbReference type="InterPro" id="IPR050724">
    <property type="entry name" value="Glu_Leu_Phe_Val_DH"/>
</dbReference>
<dbReference type="GO" id="GO:0005829">
    <property type="term" value="C:cytosol"/>
    <property type="evidence" value="ECO:0007669"/>
    <property type="project" value="TreeGrafter"/>
</dbReference>
<dbReference type="Gene3D" id="1.10.285.10">
    <property type="entry name" value="Glutamate Dehydrogenase, chain A, domain 3"/>
    <property type="match status" value="1"/>
</dbReference>
<keyword evidence="2" id="KW-0560">Oxidoreductase</keyword>
<protein>
    <recommendedName>
        <fullName evidence="3">Glutamate/phenylalanine/leucine/valine/L-tryptophan dehydrogenase C-terminal domain-containing protein</fullName>
    </recommendedName>
</protein>
<dbReference type="InterPro" id="IPR006096">
    <property type="entry name" value="Glu/Leu/Phe/Val/Trp_DH_C"/>
</dbReference>
<dbReference type="AlphaFoldDB" id="A0A367L2M7"/>
<evidence type="ECO:0000256" key="2">
    <source>
        <dbReference type="ARBA" id="ARBA00023002"/>
    </source>
</evidence>
<organism evidence="4 5">
    <name type="scientific">Ophiocordyceps polyrhachis-furcata BCC 54312</name>
    <dbReference type="NCBI Taxonomy" id="1330021"/>
    <lineage>
        <taxon>Eukaryota</taxon>
        <taxon>Fungi</taxon>
        <taxon>Dikarya</taxon>
        <taxon>Ascomycota</taxon>
        <taxon>Pezizomycotina</taxon>
        <taxon>Sordariomycetes</taxon>
        <taxon>Hypocreomycetidae</taxon>
        <taxon>Hypocreales</taxon>
        <taxon>Ophiocordycipitaceae</taxon>
        <taxon>Ophiocordyceps</taxon>
    </lineage>
</organism>
<dbReference type="Pfam" id="PF02812">
    <property type="entry name" value="ELFV_dehydrog_N"/>
    <property type="match status" value="1"/>
</dbReference>